<name>A0ABR2Y763_9PEZI</name>
<sequence>MAFGASSSSSSMEFLRPDRYARPEDDDSLLDDLSSVDYMSDSVSGDEVPPPPVDLRDDYQQELPECPGGCCDWQKPGHPINAELIQESAEAGKGGPSKKRDDGIRPGGTPTAPPSGVSAAIRNAKLEEGRTPIPRFLFRGFWKDSGGGDHRLNQIDRVLPHAYIHGHAPSIELMGPARDLPNFGALVEGHLLGKTDLVSPFSSWTQSLQVALYFSSRSTEPDYYKTSRMAIIDTTLLPAGTEVFSVLQLRDEGVHKHHFAWEYLAFGPVFGDCFYSVPSSEVHALLGPPRALNYYELEERHVAEAKKVAEIFRAPTWIQWGESADVVIYVTTIVVCSWLTLAVNNVPKPVPRILQENEVHRMMHALQAEVADGRRRILQGTGVRLGSTRPRDAWVGFQWFYEALILCV</sequence>
<accession>A0ABR2Y763</accession>
<dbReference type="EMBL" id="JARVKM010000002">
    <property type="protein sequence ID" value="KAK9782572.1"/>
    <property type="molecule type" value="Genomic_DNA"/>
</dbReference>
<feature type="region of interest" description="Disordered" evidence="1">
    <location>
        <begin position="1"/>
        <end position="64"/>
    </location>
</feature>
<keyword evidence="3" id="KW-1185">Reference proteome</keyword>
<feature type="compositionally biased region" description="Low complexity" evidence="1">
    <location>
        <begin position="31"/>
        <end position="46"/>
    </location>
</feature>
<protein>
    <submittedName>
        <fullName evidence="2">Uncharacterized protein</fullName>
    </submittedName>
</protein>
<organism evidence="2 3">
    <name type="scientific">Seiridium cardinale</name>
    <dbReference type="NCBI Taxonomy" id="138064"/>
    <lineage>
        <taxon>Eukaryota</taxon>
        <taxon>Fungi</taxon>
        <taxon>Dikarya</taxon>
        <taxon>Ascomycota</taxon>
        <taxon>Pezizomycotina</taxon>
        <taxon>Sordariomycetes</taxon>
        <taxon>Xylariomycetidae</taxon>
        <taxon>Amphisphaeriales</taxon>
        <taxon>Sporocadaceae</taxon>
        <taxon>Seiridium</taxon>
    </lineage>
</organism>
<evidence type="ECO:0000256" key="1">
    <source>
        <dbReference type="SAM" id="MobiDB-lite"/>
    </source>
</evidence>
<gene>
    <name evidence="2" type="ORF">SCAR479_00915</name>
</gene>
<feature type="region of interest" description="Disordered" evidence="1">
    <location>
        <begin position="89"/>
        <end position="117"/>
    </location>
</feature>
<reference evidence="2 3" key="1">
    <citation type="submission" date="2024-02" db="EMBL/GenBank/DDBJ databases">
        <title>First draft genome assembly of two strains of Seiridium cardinale.</title>
        <authorList>
            <person name="Emiliani G."/>
            <person name="Scali E."/>
        </authorList>
    </citation>
    <scope>NUCLEOTIDE SEQUENCE [LARGE SCALE GENOMIC DNA]</scope>
    <source>
        <strain evidence="2 3">BM-138-000479</strain>
    </source>
</reference>
<comment type="caution">
    <text evidence="2">The sequence shown here is derived from an EMBL/GenBank/DDBJ whole genome shotgun (WGS) entry which is preliminary data.</text>
</comment>
<evidence type="ECO:0000313" key="2">
    <source>
        <dbReference type="EMBL" id="KAK9782572.1"/>
    </source>
</evidence>
<feature type="compositionally biased region" description="Low complexity" evidence="1">
    <location>
        <begin position="1"/>
        <end position="11"/>
    </location>
</feature>
<proteinExistence type="predicted"/>
<evidence type="ECO:0000313" key="3">
    <source>
        <dbReference type="Proteomes" id="UP001465668"/>
    </source>
</evidence>
<dbReference type="Proteomes" id="UP001465668">
    <property type="component" value="Unassembled WGS sequence"/>
</dbReference>